<protein>
    <submittedName>
        <fullName evidence="2">Uncharacterized protein</fullName>
    </submittedName>
</protein>
<reference evidence="2 3" key="1">
    <citation type="journal article" date="2022" name="bioRxiv">
        <title>Genomics of Preaxostyla Flagellates Illuminates Evolutionary Transitions and the Path Towards Mitochondrial Loss.</title>
        <authorList>
            <person name="Novak L.V.F."/>
            <person name="Treitli S.C."/>
            <person name="Pyrih J."/>
            <person name="Halakuc P."/>
            <person name="Pipaliya S.V."/>
            <person name="Vacek V."/>
            <person name="Brzon O."/>
            <person name="Soukal P."/>
            <person name="Eme L."/>
            <person name="Dacks J.B."/>
            <person name="Karnkowska A."/>
            <person name="Elias M."/>
            <person name="Hampl V."/>
        </authorList>
    </citation>
    <scope>NUCLEOTIDE SEQUENCE [LARGE SCALE GENOMIC DNA]</scope>
    <source>
        <strain evidence="2">NAU3</strain>
        <tissue evidence="2">Gut</tissue>
    </source>
</reference>
<evidence type="ECO:0000313" key="3">
    <source>
        <dbReference type="Proteomes" id="UP001281761"/>
    </source>
</evidence>
<evidence type="ECO:0000256" key="1">
    <source>
        <dbReference type="SAM" id="MobiDB-lite"/>
    </source>
</evidence>
<feature type="compositionally biased region" description="Low complexity" evidence="1">
    <location>
        <begin position="416"/>
        <end position="431"/>
    </location>
</feature>
<keyword evidence="3" id="KW-1185">Reference proteome</keyword>
<feature type="compositionally biased region" description="Polar residues" evidence="1">
    <location>
        <begin position="502"/>
        <end position="539"/>
    </location>
</feature>
<evidence type="ECO:0000313" key="2">
    <source>
        <dbReference type="EMBL" id="KAK2949219.1"/>
    </source>
</evidence>
<feature type="region of interest" description="Disordered" evidence="1">
    <location>
        <begin position="501"/>
        <end position="554"/>
    </location>
</feature>
<organism evidence="2 3">
    <name type="scientific">Blattamonas nauphoetae</name>
    <dbReference type="NCBI Taxonomy" id="2049346"/>
    <lineage>
        <taxon>Eukaryota</taxon>
        <taxon>Metamonada</taxon>
        <taxon>Preaxostyla</taxon>
        <taxon>Oxymonadida</taxon>
        <taxon>Blattamonas</taxon>
    </lineage>
</organism>
<proteinExistence type="predicted"/>
<feature type="region of interest" description="Disordered" evidence="1">
    <location>
        <begin position="349"/>
        <end position="486"/>
    </location>
</feature>
<feature type="compositionally biased region" description="Low complexity" evidence="1">
    <location>
        <begin position="374"/>
        <end position="389"/>
    </location>
</feature>
<feature type="compositionally biased region" description="Polar residues" evidence="1">
    <location>
        <begin position="352"/>
        <end position="373"/>
    </location>
</feature>
<dbReference type="Proteomes" id="UP001281761">
    <property type="component" value="Unassembled WGS sequence"/>
</dbReference>
<dbReference type="EMBL" id="JARBJD010000160">
    <property type="protein sequence ID" value="KAK2949219.1"/>
    <property type="molecule type" value="Genomic_DNA"/>
</dbReference>
<sequence length="669" mass="73553">MNGSSSQFDSEPFRKAPGKYIVKNKGKLRFCDIQSYFSRKGIVITDKTESSKESPLITFVLQDLAKDEQAMDKLIGTGDCFQIQSEYPVIYPHHETCSLHFGPSATPHQISELLGKLSARSPFEYEIQPRGNSDTLVTFKTRESLTTVKRYFQDNHRDIQPFYSIPEFFDNVILVDVKCLNPSKNGALPDEKVLKDIRQRIITSVSTVISKLDPENPKKLSLILELEGRLFSPHIKDKPTIRIMPTLEGEKIAQIVAEQLNDRSLPAFSPELAKRGFIVNSFRFIPKITIAECKARRPKDIIRPMPGEGLLEDPQANGRYTAPQHTVTGPYNPQFPILPPFAYQPSGFAPNIVQNGRSQPSPILSIPSASFNRNSPSANQSPPHSSSHQQPPPMTFQAPIPLNMDERIGRPPEQVGIGPASLPSSIPASSPEQYPSLDLAFSRTLDISSSNSPPPSIPYPITLSPPSKPQSMPAYPTTSSGSAPRGAHMNLQAKSFVPISRGGTQSRQAEQQLSQSYHPRTSPPSSTVHQTHLSVSTDRLLSERDNSARLGSSHVSTHHNMSLAQSMDAFSLNTYPLTHDISPSSLSSSSPTINMQYPSFSGAGDDGTLNLSIAPSPSSYESAFSEQDFQFWMGASSTLSRDSSVIVSHKEPIHSPEQFTFDGSSILNS</sequence>
<gene>
    <name evidence="2" type="ORF">BLNAU_15822</name>
</gene>
<accession>A0ABQ9XC18</accession>
<feature type="region of interest" description="Disordered" evidence="1">
    <location>
        <begin position="301"/>
        <end position="331"/>
    </location>
</feature>
<name>A0ABQ9XC18_9EUKA</name>
<comment type="caution">
    <text evidence="2">The sequence shown here is derived from an EMBL/GenBank/DDBJ whole genome shotgun (WGS) entry which is preliminary data.</text>
</comment>